<comment type="subcellular location">
    <subcellularLocation>
        <location evidence="1">Membrane</location>
        <topology evidence="1">Multi-pass membrane protein</topology>
    </subcellularLocation>
</comment>
<gene>
    <name evidence="7" type="ORF">BC643_3253</name>
</gene>
<sequence length="121" mass="12866">MKTILITAAVSLALAVVIGAFGAHGLKSKLSPEMMDVYKTGVEYHFYHALGLLLVGILSIQMPSSLINFSALFLFLGIVIFSGSLYVLAITGIKWIGAITPIGGLCFIAGWLLLVLAVLKK</sequence>
<evidence type="ECO:0000256" key="6">
    <source>
        <dbReference type="SAM" id="Phobius"/>
    </source>
</evidence>
<evidence type="ECO:0000256" key="4">
    <source>
        <dbReference type="ARBA" id="ARBA00022989"/>
    </source>
</evidence>
<dbReference type="Pfam" id="PF04241">
    <property type="entry name" value="DUF423"/>
    <property type="match status" value="1"/>
</dbReference>
<keyword evidence="5 6" id="KW-0472">Membrane</keyword>
<protein>
    <submittedName>
        <fullName evidence="7">Uncharacterized membrane protein YgdD (TMEM256/DUF423 family)</fullName>
    </submittedName>
</protein>
<evidence type="ECO:0000256" key="3">
    <source>
        <dbReference type="ARBA" id="ARBA00022692"/>
    </source>
</evidence>
<feature type="transmembrane region" description="Helical" evidence="6">
    <location>
        <begin position="95"/>
        <end position="119"/>
    </location>
</feature>
<dbReference type="AlphaFoldDB" id="A0A419WBV7"/>
<evidence type="ECO:0000256" key="5">
    <source>
        <dbReference type="ARBA" id="ARBA00023136"/>
    </source>
</evidence>
<reference evidence="7 8" key="1">
    <citation type="submission" date="2018-09" db="EMBL/GenBank/DDBJ databases">
        <title>Genomic Encyclopedia of Archaeal and Bacterial Type Strains, Phase II (KMG-II): from individual species to whole genera.</title>
        <authorList>
            <person name="Goeker M."/>
        </authorList>
    </citation>
    <scope>NUCLEOTIDE SEQUENCE [LARGE SCALE GENOMIC DNA]</scope>
    <source>
        <strain evidence="7 8">DSM 27148</strain>
    </source>
</reference>
<feature type="transmembrane region" description="Helical" evidence="6">
    <location>
        <begin position="46"/>
        <end position="62"/>
    </location>
</feature>
<keyword evidence="3 6" id="KW-0812">Transmembrane</keyword>
<dbReference type="EMBL" id="RAPN01000001">
    <property type="protein sequence ID" value="RKD92876.1"/>
    <property type="molecule type" value="Genomic_DNA"/>
</dbReference>
<evidence type="ECO:0000256" key="1">
    <source>
        <dbReference type="ARBA" id="ARBA00004141"/>
    </source>
</evidence>
<dbReference type="Proteomes" id="UP000283387">
    <property type="component" value="Unassembled WGS sequence"/>
</dbReference>
<organism evidence="7 8">
    <name type="scientific">Mangrovibacterium diazotrophicum</name>
    <dbReference type="NCBI Taxonomy" id="1261403"/>
    <lineage>
        <taxon>Bacteria</taxon>
        <taxon>Pseudomonadati</taxon>
        <taxon>Bacteroidota</taxon>
        <taxon>Bacteroidia</taxon>
        <taxon>Marinilabiliales</taxon>
        <taxon>Prolixibacteraceae</taxon>
        <taxon>Mangrovibacterium</taxon>
    </lineage>
</organism>
<feature type="transmembrane region" description="Helical" evidence="6">
    <location>
        <begin position="69"/>
        <end position="89"/>
    </location>
</feature>
<accession>A0A419WBV7</accession>
<evidence type="ECO:0000313" key="7">
    <source>
        <dbReference type="EMBL" id="RKD92876.1"/>
    </source>
</evidence>
<dbReference type="GO" id="GO:0005886">
    <property type="term" value="C:plasma membrane"/>
    <property type="evidence" value="ECO:0007669"/>
    <property type="project" value="TreeGrafter"/>
</dbReference>
<comment type="caution">
    <text evidence="7">The sequence shown here is derived from an EMBL/GenBank/DDBJ whole genome shotgun (WGS) entry which is preliminary data.</text>
</comment>
<dbReference type="PANTHER" id="PTHR43461">
    <property type="entry name" value="TRANSMEMBRANE PROTEIN 256"/>
    <property type="match status" value="1"/>
</dbReference>
<evidence type="ECO:0000256" key="2">
    <source>
        <dbReference type="ARBA" id="ARBA00009694"/>
    </source>
</evidence>
<evidence type="ECO:0000313" key="8">
    <source>
        <dbReference type="Proteomes" id="UP000283387"/>
    </source>
</evidence>
<dbReference type="OrthoDB" id="9802121at2"/>
<proteinExistence type="inferred from homology"/>
<name>A0A419WBV7_9BACT</name>
<dbReference type="InterPro" id="IPR006696">
    <property type="entry name" value="DUF423"/>
</dbReference>
<dbReference type="RefSeq" id="WP_120274327.1">
    <property type="nucleotide sequence ID" value="NZ_RAPN01000001.1"/>
</dbReference>
<dbReference type="PANTHER" id="PTHR43461:SF1">
    <property type="entry name" value="TRANSMEMBRANE PROTEIN 256"/>
    <property type="match status" value="1"/>
</dbReference>
<keyword evidence="8" id="KW-1185">Reference proteome</keyword>
<keyword evidence="4 6" id="KW-1133">Transmembrane helix</keyword>
<comment type="similarity">
    <text evidence="2">Belongs to the UPF0382 family.</text>
</comment>